<dbReference type="Pfam" id="PF00149">
    <property type="entry name" value="Metallophos"/>
    <property type="match status" value="1"/>
</dbReference>
<reference evidence="3 4" key="1">
    <citation type="submission" date="2018-06" db="EMBL/GenBank/DDBJ databases">
        <authorList>
            <consortium name="Pathogen Informatics"/>
            <person name="Doyle S."/>
        </authorList>
    </citation>
    <scope>NUCLEOTIDE SEQUENCE [LARGE SCALE GENOMIC DNA]</scope>
    <source>
        <strain evidence="3 4">NCTC13102</strain>
    </source>
</reference>
<accession>A0A2X3DG77</accession>
<evidence type="ECO:0000313" key="3">
    <source>
        <dbReference type="EMBL" id="SQB98409.1"/>
    </source>
</evidence>
<dbReference type="InterPro" id="IPR051158">
    <property type="entry name" value="Metallophosphoesterase_sf"/>
</dbReference>
<feature type="transmembrane region" description="Helical" evidence="1">
    <location>
        <begin position="13"/>
        <end position="35"/>
    </location>
</feature>
<dbReference type="GO" id="GO:0016787">
    <property type="term" value="F:hydrolase activity"/>
    <property type="evidence" value="ECO:0007669"/>
    <property type="project" value="UniProtKB-KW"/>
</dbReference>
<protein>
    <submittedName>
        <fullName evidence="3">Metallophosphoesterase</fullName>
        <ecNumber evidence="3">3.1.-.-</ecNumber>
    </submittedName>
</protein>
<dbReference type="RefSeq" id="WP_023947872.1">
    <property type="nucleotide sequence ID" value="NZ_JAERIV010000008.1"/>
</dbReference>
<keyword evidence="1" id="KW-1133">Transmembrane helix</keyword>
<keyword evidence="3" id="KW-0378">Hydrolase</keyword>
<organism evidence="3 4">
    <name type="scientific">Helicobacter fennelliae</name>
    <dbReference type="NCBI Taxonomy" id="215"/>
    <lineage>
        <taxon>Bacteria</taxon>
        <taxon>Pseudomonadati</taxon>
        <taxon>Campylobacterota</taxon>
        <taxon>Epsilonproteobacteria</taxon>
        <taxon>Campylobacterales</taxon>
        <taxon>Helicobacteraceae</taxon>
        <taxon>Helicobacter</taxon>
    </lineage>
</organism>
<dbReference type="Proteomes" id="UP000250166">
    <property type="component" value="Unassembled WGS sequence"/>
</dbReference>
<dbReference type="EC" id="3.1.-.-" evidence="3"/>
<dbReference type="SUPFAM" id="SSF56300">
    <property type="entry name" value="Metallo-dependent phosphatases"/>
    <property type="match status" value="1"/>
</dbReference>
<name>A0A2X3DG77_9HELI</name>
<dbReference type="PANTHER" id="PTHR31302">
    <property type="entry name" value="TRANSMEMBRANE PROTEIN WITH METALLOPHOSPHOESTERASE DOMAIN-RELATED"/>
    <property type="match status" value="1"/>
</dbReference>
<dbReference type="CDD" id="cd07385">
    <property type="entry name" value="MPP_YkuE_C"/>
    <property type="match status" value="1"/>
</dbReference>
<feature type="transmembrane region" description="Helical" evidence="1">
    <location>
        <begin position="47"/>
        <end position="69"/>
    </location>
</feature>
<evidence type="ECO:0000313" key="4">
    <source>
        <dbReference type="Proteomes" id="UP000250166"/>
    </source>
</evidence>
<sequence length="384" mass="43569">MQDTPEFAQMQTFLFPFLASLLFIAMHIVIYFLLVRRISSRRALCRIYSIILWVNMCFCVVYMFMRSYIVAPKWLFMIVSVSVGVAFSFLIAALIAALIGICLWFFKKKHLQPRIKRYILFLCFIYTAYAIYHGLEDPKVERLAIELPKLSKPLKVIQLSDIHIGGLIDDERVAKIVFLVNQENPDIIAITGDLVDTKLQNALSSLHILQGLRATYGTYYVLGNHEYIHDVDDILKAIQKTGIKVLINESITLPNLINIAGSADLMGSRVKFLEPDFEATFSKIDSSLPTLFLTHQPKVIEIIDPKLLQKADFLLTGHTHGGQIFPFSLAVLFQQPYLKGLHRISSGAYIYVSEGAGFWGPPMRAFSDSTITLFDFLPQHTKPN</sequence>
<dbReference type="EMBL" id="UAWL01000006">
    <property type="protein sequence ID" value="SQB98409.1"/>
    <property type="molecule type" value="Genomic_DNA"/>
</dbReference>
<feature type="domain" description="Calcineurin-like phosphoesterase" evidence="2">
    <location>
        <begin position="154"/>
        <end position="321"/>
    </location>
</feature>
<feature type="transmembrane region" description="Helical" evidence="1">
    <location>
        <begin position="118"/>
        <end position="135"/>
    </location>
</feature>
<keyword evidence="1" id="KW-0472">Membrane</keyword>
<evidence type="ECO:0000256" key="1">
    <source>
        <dbReference type="SAM" id="Phobius"/>
    </source>
</evidence>
<dbReference type="InterPro" id="IPR004843">
    <property type="entry name" value="Calcineurin-like_PHP"/>
</dbReference>
<feature type="transmembrane region" description="Helical" evidence="1">
    <location>
        <begin position="75"/>
        <end position="106"/>
    </location>
</feature>
<dbReference type="InterPro" id="IPR029052">
    <property type="entry name" value="Metallo-depent_PP-like"/>
</dbReference>
<dbReference type="PANTHER" id="PTHR31302:SF0">
    <property type="entry name" value="TRANSMEMBRANE PROTEIN WITH METALLOPHOSPHOESTERASE DOMAIN"/>
    <property type="match status" value="1"/>
</dbReference>
<keyword evidence="1" id="KW-0812">Transmembrane</keyword>
<proteinExistence type="predicted"/>
<gene>
    <name evidence="3" type="ORF">NCTC13102_00866</name>
</gene>
<evidence type="ECO:0000259" key="2">
    <source>
        <dbReference type="Pfam" id="PF00149"/>
    </source>
</evidence>
<dbReference type="AlphaFoldDB" id="A0A2X3DG77"/>
<dbReference type="Gene3D" id="3.60.21.10">
    <property type="match status" value="1"/>
</dbReference>